<gene>
    <name evidence="5 6" type="primary">zapB</name>
    <name evidence="6" type="ORF">FH971_01925</name>
</gene>
<dbReference type="HAMAP" id="MF_01196">
    <property type="entry name" value="ZapB"/>
    <property type="match status" value="1"/>
</dbReference>
<comment type="similarity">
    <text evidence="5">Belongs to the ZapB family.</text>
</comment>
<sequence>MSFELLSQLETKIQATLENIELLKMELDEEKQKNEALILEQQELAQKNQQLQQDLDSWSDKVNGLVGLLNNEI</sequence>
<evidence type="ECO:0000313" key="6">
    <source>
        <dbReference type="EMBL" id="QDE29837.1"/>
    </source>
</evidence>
<comment type="subcellular location">
    <subcellularLocation>
        <location evidence="5">Cytoplasm</location>
    </subcellularLocation>
    <text evidence="5">Localizes to the septum at mid-cell, in a FtsZ-like pattern.</text>
</comment>
<accession>A0A4Y5YB08</accession>
<name>A0A4Y5YB08_9GAMM</name>
<dbReference type="KEGG" id="spol:FH971_01925"/>
<keyword evidence="5" id="KW-0963">Cytoplasm</keyword>
<dbReference type="GO" id="GO:0005737">
    <property type="term" value="C:cytoplasm"/>
    <property type="evidence" value="ECO:0007669"/>
    <property type="project" value="UniProtKB-SubCell"/>
</dbReference>
<dbReference type="Gene3D" id="1.20.5.340">
    <property type="match status" value="1"/>
</dbReference>
<keyword evidence="3 5" id="KW-0717">Septation</keyword>
<evidence type="ECO:0000256" key="1">
    <source>
        <dbReference type="ARBA" id="ARBA00022618"/>
    </source>
</evidence>
<dbReference type="Pfam" id="PF06005">
    <property type="entry name" value="ZapB"/>
    <property type="match status" value="1"/>
</dbReference>
<dbReference type="EMBL" id="CP041036">
    <property type="protein sequence ID" value="QDE29837.1"/>
    <property type="molecule type" value="Genomic_DNA"/>
</dbReference>
<protein>
    <recommendedName>
        <fullName evidence="5">Cell division protein ZapB</fullName>
    </recommendedName>
</protein>
<dbReference type="GO" id="GO:0000917">
    <property type="term" value="P:division septum assembly"/>
    <property type="evidence" value="ECO:0007669"/>
    <property type="project" value="UniProtKB-KW"/>
</dbReference>
<evidence type="ECO:0000256" key="2">
    <source>
        <dbReference type="ARBA" id="ARBA00023054"/>
    </source>
</evidence>
<keyword evidence="2 5" id="KW-0175">Coiled coil</keyword>
<evidence type="ECO:0000256" key="3">
    <source>
        <dbReference type="ARBA" id="ARBA00023210"/>
    </source>
</evidence>
<dbReference type="AlphaFoldDB" id="A0A4Y5YB08"/>
<dbReference type="RefSeq" id="WP_137223466.1">
    <property type="nucleotide sequence ID" value="NZ_CP041036.1"/>
</dbReference>
<evidence type="ECO:0000313" key="7">
    <source>
        <dbReference type="Proteomes" id="UP000319809"/>
    </source>
</evidence>
<keyword evidence="4 5" id="KW-0131">Cell cycle</keyword>
<comment type="function">
    <text evidence="5">Non-essential, abundant cell division factor that is required for proper Z-ring formation. It is recruited early to the divisome by direct interaction with FtsZ, stimulating Z-ring assembly and thereby promoting cell division earlier in the cell cycle. Its recruitment to the Z-ring requires functional FtsA or ZipA.</text>
</comment>
<reference evidence="6 7" key="1">
    <citation type="submission" date="2019-06" db="EMBL/GenBank/DDBJ databases">
        <title>The genome of Shewanella sp. SM1901.</title>
        <authorList>
            <person name="Cha Q."/>
        </authorList>
    </citation>
    <scope>NUCLEOTIDE SEQUENCE [LARGE SCALE GENOMIC DNA]</scope>
    <source>
        <strain evidence="6 7">SM1901</strain>
    </source>
</reference>
<dbReference type="GO" id="GO:0043093">
    <property type="term" value="P:FtsZ-dependent cytokinesis"/>
    <property type="evidence" value="ECO:0007669"/>
    <property type="project" value="UniProtKB-UniRule"/>
</dbReference>
<keyword evidence="1 5" id="KW-0132">Cell division</keyword>
<dbReference type="InterPro" id="IPR009252">
    <property type="entry name" value="Cell_div_ZapB"/>
</dbReference>
<proteinExistence type="inferred from homology"/>
<evidence type="ECO:0000256" key="4">
    <source>
        <dbReference type="ARBA" id="ARBA00023306"/>
    </source>
</evidence>
<feature type="coiled-coil region" evidence="5">
    <location>
        <begin position="6"/>
        <end position="61"/>
    </location>
</feature>
<evidence type="ECO:0000256" key="5">
    <source>
        <dbReference type="HAMAP-Rule" id="MF_01196"/>
    </source>
</evidence>
<organism evidence="6 7">
    <name type="scientific">Shewanella polaris</name>
    <dbReference type="NCBI Taxonomy" id="2588449"/>
    <lineage>
        <taxon>Bacteria</taxon>
        <taxon>Pseudomonadati</taxon>
        <taxon>Pseudomonadota</taxon>
        <taxon>Gammaproteobacteria</taxon>
        <taxon>Alteromonadales</taxon>
        <taxon>Shewanellaceae</taxon>
        <taxon>Shewanella</taxon>
    </lineage>
</organism>
<keyword evidence="7" id="KW-1185">Reference proteome</keyword>
<comment type="subunit">
    <text evidence="5">Homodimer. The ends of the coiled-coil dimer bind to each other, forming polymers. Interacts with FtsZ.</text>
</comment>
<dbReference type="Proteomes" id="UP000319809">
    <property type="component" value="Chromosome"/>
</dbReference>